<evidence type="ECO:0000256" key="2">
    <source>
        <dbReference type="ARBA" id="ARBA00022679"/>
    </source>
</evidence>
<keyword evidence="8 10" id="KW-0238">DNA-binding</keyword>
<accession>A0A399JCR4</accession>
<dbReference type="PROSITE" id="PS51794">
    <property type="entry name" value="DAC"/>
    <property type="match status" value="1"/>
</dbReference>
<comment type="catalytic activity">
    <reaction evidence="1 10">
        <text>2 ATP = 3',3'-c-di-AMP + 2 diphosphate</text>
        <dbReference type="Rhea" id="RHEA:35655"/>
        <dbReference type="ChEBI" id="CHEBI:30616"/>
        <dbReference type="ChEBI" id="CHEBI:33019"/>
        <dbReference type="ChEBI" id="CHEBI:71500"/>
        <dbReference type="EC" id="2.7.7.85"/>
    </reaction>
</comment>
<evidence type="ECO:0000256" key="1">
    <source>
        <dbReference type="ARBA" id="ARBA00000877"/>
    </source>
</evidence>
<feature type="domain" description="DAC" evidence="11">
    <location>
        <begin position="6"/>
        <end position="145"/>
    </location>
</feature>
<feature type="binding site" evidence="10">
    <location>
        <position position="73"/>
    </location>
    <ligand>
        <name>ATP</name>
        <dbReference type="ChEBI" id="CHEBI:30616"/>
    </ligand>
</feature>
<keyword evidence="4 10" id="KW-0547">Nucleotide-binding</keyword>
<keyword evidence="5 10" id="KW-0227">DNA damage</keyword>
<protein>
    <recommendedName>
        <fullName evidence="10">DNA integrity scanning protein DisA</fullName>
    </recommendedName>
    <alternativeName>
        <fullName evidence="10">Cyclic di-AMP synthase</fullName>
        <shortName evidence="10">c-di-AMP synthase</shortName>
    </alternativeName>
    <alternativeName>
        <fullName evidence="10">Diadenylate cyclase</fullName>
        <ecNumber evidence="10">2.7.7.85</ecNumber>
    </alternativeName>
</protein>
<dbReference type="InterPro" id="IPR003390">
    <property type="entry name" value="DNA_integrity_scan_DisA_N"/>
</dbReference>
<dbReference type="GO" id="GO:0005524">
    <property type="term" value="F:ATP binding"/>
    <property type="evidence" value="ECO:0007669"/>
    <property type="project" value="UniProtKB-UniRule"/>
</dbReference>
<gene>
    <name evidence="10" type="primary">disA</name>
    <name evidence="12" type="ORF">DWB68_03250</name>
</gene>
<keyword evidence="3 10" id="KW-0548">Nucleotidyltransferase</keyword>
<reference evidence="12 13" key="1">
    <citation type="submission" date="2018-07" db="EMBL/GenBank/DDBJ databases">
        <title>Arthrobacter sp. nov., isolated from raw cow's milk with high bacterial count.</title>
        <authorList>
            <person name="Hahne J."/>
            <person name="Isele D."/>
            <person name="Lipski A."/>
        </authorList>
    </citation>
    <scope>NUCLEOTIDE SEQUENCE [LARGE SCALE GENOMIC DNA]</scope>
    <source>
        <strain evidence="12 13">JZ R-35</strain>
    </source>
</reference>
<keyword evidence="6 10" id="KW-0067">ATP-binding</keyword>
<dbReference type="PANTHER" id="PTHR34185">
    <property type="entry name" value="DIADENYLATE CYCLASE"/>
    <property type="match status" value="1"/>
</dbReference>
<dbReference type="HAMAP" id="MF_01438">
    <property type="entry name" value="DisA"/>
    <property type="match status" value="1"/>
</dbReference>
<dbReference type="PANTHER" id="PTHR34185:SF3">
    <property type="entry name" value="DNA INTEGRITY SCANNING PROTEIN DISA"/>
    <property type="match status" value="1"/>
</dbReference>
<dbReference type="InterPro" id="IPR018906">
    <property type="entry name" value="DNA_integrity_scan_DisA_link"/>
</dbReference>
<sequence>MARTPEETLRQTLARVAPGTDLRDGLERILRGRTGALIVLGQDRLVESLCTGGFDIGIEFSPTRLRELAKMDGAITLDKDVSVIHKAGVQLVPDASIPTSESGTRHRTAERVAVQTGHPVITVSASMQIIAIYVGGIRHQLEGSESILARAMQALATLERYRSRLDQVTAALSTQEIEDTTTVRDVALVLQRLEMVRRISEEISQYVLELGTDGRLIALQLEELAASAGPGAEVVLRDYSAAAQEAGLADGPIDVEAAAAGLPLLSGTEIVDLGTVASLLGFTGGPDALEKHVQPRGYRLLTRLSSLPRAVAERVVDQFGGLQQLMAASIEDLRAVEGIGDLRAKSVREGLGRFAEDSLLERYR</sequence>
<dbReference type="AlphaFoldDB" id="A0A399JCR4"/>
<dbReference type="GO" id="GO:0006281">
    <property type="term" value="P:DNA repair"/>
    <property type="evidence" value="ECO:0007669"/>
    <property type="project" value="UniProtKB-UniRule"/>
</dbReference>
<dbReference type="InterPro" id="IPR038331">
    <property type="entry name" value="DisA_sf"/>
</dbReference>
<keyword evidence="9 10" id="KW-0234">DNA repair</keyword>
<dbReference type="InterPro" id="IPR023763">
    <property type="entry name" value="DNA_integrity_scanning_protein"/>
</dbReference>
<dbReference type="Gene3D" id="1.10.150.20">
    <property type="entry name" value="5' to 3' exonuclease, C-terminal subdomain"/>
    <property type="match status" value="1"/>
</dbReference>
<dbReference type="InterPro" id="IPR010994">
    <property type="entry name" value="RuvA_2-like"/>
</dbReference>
<dbReference type="GO" id="GO:0003677">
    <property type="term" value="F:DNA binding"/>
    <property type="evidence" value="ECO:0007669"/>
    <property type="project" value="UniProtKB-UniRule"/>
</dbReference>
<dbReference type="GO" id="GO:0004016">
    <property type="term" value="F:adenylate cyclase activity"/>
    <property type="evidence" value="ECO:0007669"/>
    <property type="project" value="TreeGrafter"/>
</dbReference>
<evidence type="ECO:0000256" key="6">
    <source>
        <dbReference type="ARBA" id="ARBA00022840"/>
    </source>
</evidence>
<comment type="caution">
    <text evidence="12">The sequence shown here is derived from an EMBL/GenBank/DDBJ whole genome shotgun (WGS) entry which is preliminary data.</text>
</comment>
<dbReference type="SUPFAM" id="SSF143597">
    <property type="entry name" value="YojJ-like"/>
    <property type="match status" value="1"/>
</dbReference>
<dbReference type="EC" id="2.7.7.85" evidence="10"/>
<feature type="binding site" evidence="10">
    <location>
        <begin position="104"/>
        <end position="108"/>
    </location>
    <ligand>
        <name>ATP</name>
        <dbReference type="ChEBI" id="CHEBI:30616"/>
    </ligand>
</feature>
<dbReference type="GO" id="GO:0106408">
    <property type="term" value="F:diadenylate cyclase activity"/>
    <property type="evidence" value="ECO:0007669"/>
    <property type="project" value="UniProtKB-EC"/>
</dbReference>
<dbReference type="NCBIfam" id="NF010009">
    <property type="entry name" value="PRK13482.1"/>
    <property type="match status" value="1"/>
</dbReference>
<evidence type="ECO:0000256" key="8">
    <source>
        <dbReference type="ARBA" id="ARBA00023125"/>
    </source>
</evidence>
<proteinExistence type="inferred from homology"/>
<evidence type="ECO:0000256" key="3">
    <source>
        <dbReference type="ARBA" id="ARBA00022695"/>
    </source>
</evidence>
<evidence type="ECO:0000313" key="13">
    <source>
        <dbReference type="Proteomes" id="UP000265419"/>
    </source>
</evidence>
<evidence type="ECO:0000313" key="12">
    <source>
        <dbReference type="EMBL" id="RII43328.1"/>
    </source>
</evidence>
<comment type="function">
    <text evidence="10">Has also diadenylate cyclase activity, catalyzing the condensation of 2 ATP molecules into cyclic di-AMP (c-di-AMP). c-di-AMP likely acts as a signaling molecule that may couple DNA integrity with a cellular process.</text>
</comment>
<evidence type="ECO:0000256" key="9">
    <source>
        <dbReference type="ARBA" id="ARBA00023204"/>
    </source>
</evidence>
<evidence type="ECO:0000256" key="10">
    <source>
        <dbReference type="HAMAP-Rule" id="MF_01438"/>
    </source>
</evidence>
<dbReference type="EMBL" id="QQXK01000004">
    <property type="protein sequence ID" value="RII43328.1"/>
    <property type="molecule type" value="Genomic_DNA"/>
</dbReference>
<dbReference type="Gene3D" id="1.20.1260.110">
    <property type="entry name" value="DNA integrity scanning linker region"/>
    <property type="match status" value="1"/>
</dbReference>
<dbReference type="InterPro" id="IPR036888">
    <property type="entry name" value="DNA_integrity_DisA_N_sf"/>
</dbReference>
<keyword evidence="7 10" id="KW-0460">Magnesium</keyword>
<comment type="subunit">
    <text evidence="10">Homooctamer.</text>
</comment>
<dbReference type="RefSeq" id="WP_119423699.1">
    <property type="nucleotide sequence ID" value="NZ_QQXK01000004.1"/>
</dbReference>
<keyword evidence="2 10" id="KW-0808">Transferase</keyword>
<evidence type="ECO:0000256" key="5">
    <source>
        <dbReference type="ARBA" id="ARBA00022763"/>
    </source>
</evidence>
<organism evidence="12 13">
    <name type="scientific">Galactobacter valiniphilus</name>
    <dbReference type="NCBI Taxonomy" id="2676122"/>
    <lineage>
        <taxon>Bacteria</taxon>
        <taxon>Bacillati</taxon>
        <taxon>Actinomycetota</taxon>
        <taxon>Actinomycetes</taxon>
        <taxon>Micrococcales</taxon>
        <taxon>Micrococcaceae</taxon>
        <taxon>Galactobacter</taxon>
    </lineage>
</organism>
<feature type="binding site" evidence="10">
    <location>
        <position position="91"/>
    </location>
    <ligand>
        <name>ATP</name>
        <dbReference type="ChEBI" id="CHEBI:30616"/>
    </ligand>
</feature>
<dbReference type="Gene3D" id="3.40.1700.10">
    <property type="entry name" value="DNA integrity scanning protein, DisA, N-terminal domain"/>
    <property type="match status" value="1"/>
</dbReference>
<comment type="function">
    <text evidence="10">Participates in a DNA-damage check-point. DisA forms globular foci that rapidly scan along the chromosomes searching for lesions.</text>
</comment>
<dbReference type="SUPFAM" id="SSF47781">
    <property type="entry name" value="RuvA domain 2-like"/>
    <property type="match status" value="1"/>
</dbReference>
<name>A0A399JCR4_9MICC</name>
<dbReference type="Proteomes" id="UP000265419">
    <property type="component" value="Unassembled WGS sequence"/>
</dbReference>
<evidence type="ECO:0000256" key="7">
    <source>
        <dbReference type="ARBA" id="ARBA00022842"/>
    </source>
</evidence>
<comment type="similarity">
    <text evidence="10">Belongs to the DisA family.</text>
</comment>
<evidence type="ECO:0000259" key="11">
    <source>
        <dbReference type="PROSITE" id="PS51794"/>
    </source>
</evidence>
<comment type="cofactor">
    <cofactor evidence="10">
        <name>Mg(2+)</name>
        <dbReference type="ChEBI" id="CHEBI:18420"/>
    </cofactor>
</comment>
<evidence type="ECO:0000256" key="4">
    <source>
        <dbReference type="ARBA" id="ARBA00022741"/>
    </source>
</evidence>
<dbReference type="Pfam" id="PF10635">
    <property type="entry name" value="DisA-linker"/>
    <property type="match status" value="1"/>
</dbReference>
<dbReference type="InterPro" id="IPR050338">
    <property type="entry name" value="DisA"/>
</dbReference>
<keyword evidence="13" id="KW-1185">Reference proteome</keyword>
<dbReference type="Pfam" id="PF02457">
    <property type="entry name" value="DAC"/>
    <property type="match status" value="1"/>
</dbReference>